<evidence type="ECO:0000259" key="2">
    <source>
        <dbReference type="Pfam" id="PF13320"/>
    </source>
</evidence>
<organism evidence="3">
    <name type="scientific">candidate division CPR1 bacterium ADurb.Bin160</name>
    <dbReference type="NCBI Taxonomy" id="1852826"/>
    <lineage>
        <taxon>Bacteria</taxon>
        <taxon>candidate division CPR1</taxon>
    </lineage>
</organism>
<evidence type="ECO:0000313" key="3">
    <source>
        <dbReference type="EMBL" id="OQB42026.1"/>
    </source>
</evidence>
<protein>
    <recommendedName>
        <fullName evidence="2">Glycoside hydrolase 123 catalytic domain-containing protein</fullName>
    </recommendedName>
</protein>
<name>A0A1V5ZPM7_9BACT</name>
<proteinExistence type="predicted"/>
<reference evidence="3" key="1">
    <citation type="submission" date="2017-02" db="EMBL/GenBank/DDBJ databases">
        <title>Delving into the versatile metabolic prowess of the omnipresent phylum Bacteroidetes.</title>
        <authorList>
            <person name="Nobu M.K."/>
            <person name="Mei R."/>
            <person name="Narihiro T."/>
            <person name="Kuroda K."/>
            <person name="Liu W.-T."/>
        </authorList>
    </citation>
    <scope>NUCLEOTIDE SEQUENCE</scope>
    <source>
        <strain evidence="3">ADurb.Bin160</strain>
    </source>
</reference>
<comment type="caution">
    <text evidence="3">The sequence shown here is derived from an EMBL/GenBank/DDBJ whole genome shotgun (WGS) entry which is preliminary data.</text>
</comment>
<evidence type="ECO:0000256" key="1">
    <source>
        <dbReference type="SAM" id="SignalP"/>
    </source>
</evidence>
<gene>
    <name evidence="3" type="ORF">BWY04_00512</name>
</gene>
<accession>A0A1V5ZPM7</accession>
<sequence>MKKIIMVFAIVFTFMCSGCATAQQIHVVEKPNSFNSLKTQTPVDTSNMILVQGEAEGFLIRFFDKTPKKIKKIGTNVIPGINVDLFQVAFIPGTGKEKTGIPDPLIPIKDGFFDSSSGVSLIYIRVTTTHQTPPETYNLNIRIRNQNNNILKKITQKIEVVDFKIPENSNESLTLRTKLRAFDNDIKTKKERAIEAINLLSKYRINSMATSGFETQEELEEILFEMFDKNNYKYIAFPPRSVVGKKGYEKFIAGGDVAISEHVKKEVQHLEKYPILQNYTGKISYQLADEPEYDKMEIVCKLYDQMKNARPDLSLELTNLDYREPMPDSVDRWYLRTIAFPNKHEDYLYLRGLGTPEIGLYINDWQKIEKKINPMRMIGWVLWAKYLDAYLIYGVNAYGSIDPWKDKMLHTAQTGYSGMPVFVYLHPKTNEIIPSLRLEMFRDGIEDYEILKKTELENPDKGEVFNALRDVVNNALKSNKGEIEDMKEIKTILLK</sequence>
<dbReference type="AlphaFoldDB" id="A0A1V5ZPM7"/>
<feature type="signal peptide" evidence="1">
    <location>
        <begin position="1"/>
        <end position="22"/>
    </location>
</feature>
<keyword evidence="1" id="KW-0732">Signal</keyword>
<dbReference type="Pfam" id="PF13320">
    <property type="entry name" value="GH123_cat"/>
    <property type="match status" value="1"/>
</dbReference>
<dbReference type="Proteomes" id="UP000485621">
    <property type="component" value="Unassembled WGS sequence"/>
</dbReference>
<feature type="chain" id="PRO_5013183939" description="Glycoside hydrolase 123 catalytic domain-containing protein" evidence="1">
    <location>
        <begin position="23"/>
        <end position="495"/>
    </location>
</feature>
<dbReference type="InterPro" id="IPR025150">
    <property type="entry name" value="GH123_cat"/>
</dbReference>
<feature type="domain" description="Glycoside hydrolase 123 catalytic" evidence="2">
    <location>
        <begin position="253"/>
        <end position="452"/>
    </location>
</feature>
<dbReference type="EMBL" id="MWDB01000007">
    <property type="protein sequence ID" value="OQB42026.1"/>
    <property type="molecule type" value="Genomic_DNA"/>
</dbReference>